<keyword evidence="2" id="KW-1185">Reference proteome</keyword>
<dbReference type="EMBL" id="JBBKAR010000033">
    <property type="protein sequence ID" value="MEJ8304708.1"/>
    <property type="molecule type" value="Genomic_DNA"/>
</dbReference>
<evidence type="ECO:0000313" key="2">
    <source>
        <dbReference type="Proteomes" id="UP001380953"/>
    </source>
</evidence>
<name>A0ACC6PCM2_9BACL</name>
<dbReference type="Proteomes" id="UP001380953">
    <property type="component" value="Unassembled WGS sequence"/>
</dbReference>
<sequence>MDQHTALNKQSWAVRTAESIMERNPLLHECNGHGGKWSYDYGVVLKGFEALWRRTGDDRYFLYMQKQMDEFVQEDGTIRGYAQDEYNIDHINNGKLMFALHKKTGEAKYRAAADLLRQQLASHPRTSEGAFWHKRIYPYQIWLDGLYMGSPFHLQYQLEYAGGEGLEDVTKQFLLCEKHTKDTKTGLLYHAWDEKKVQPWCDPQTGLSPHFWGRSLGWFVMALADTLELLPAGQSDAPELRRMLTDTLTALRSYQNADSGVWYQIVDQGGRTGNYLEASASSMIAYAMAKGIRLGVLDDSWREPLDLAFRGLIDEFVLETKEGWINLNKNCQVAGLGGADKRDGSFAYYISEPIVTNDQKGLGAFLQACVEYELLLPKMPNNDASSQHFSQPAQSVHKTKQPTEASSVGAEGANRRGDVQR</sequence>
<reference evidence="1" key="1">
    <citation type="submission" date="2024-03" db="EMBL/GenBank/DDBJ databases">
        <title>Whole genome sequecning of epiphytes from Marcgravia umbellata leaves.</title>
        <authorList>
            <person name="Kumar G."/>
            <person name="Savka M.A."/>
        </authorList>
    </citation>
    <scope>NUCLEOTIDE SEQUENCE</scope>
    <source>
        <strain evidence="1">RIT_BL5</strain>
    </source>
</reference>
<keyword evidence="1" id="KW-0378">Hydrolase</keyword>
<comment type="caution">
    <text evidence="1">The sequence shown here is derived from an EMBL/GenBank/DDBJ whole genome shotgun (WGS) entry which is preliminary data.</text>
</comment>
<accession>A0ACC6PCM2</accession>
<organism evidence="1 2">
    <name type="scientific">Saccharibacillus sacchari</name>
    <dbReference type="NCBI Taxonomy" id="456493"/>
    <lineage>
        <taxon>Bacteria</taxon>
        <taxon>Bacillati</taxon>
        <taxon>Bacillota</taxon>
        <taxon>Bacilli</taxon>
        <taxon>Bacillales</taxon>
        <taxon>Paenibacillaceae</taxon>
        <taxon>Saccharibacillus</taxon>
    </lineage>
</organism>
<evidence type="ECO:0000313" key="1">
    <source>
        <dbReference type="EMBL" id="MEJ8304708.1"/>
    </source>
</evidence>
<gene>
    <name evidence="1" type="ORF">WKI47_12440</name>
</gene>
<proteinExistence type="predicted"/>
<protein>
    <submittedName>
        <fullName evidence="1">Glycoside hydrolase family 88 protein</fullName>
    </submittedName>
</protein>